<evidence type="ECO:0000313" key="9">
    <source>
        <dbReference type="EMBL" id="CCC71596.1"/>
    </source>
</evidence>
<dbReference type="eggNOG" id="KOG4066">
    <property type="taxonomic scope" value="Eukaryota"/>
</dbReference>
<keyword evidence="5" id="KW-0819">tRNA processing</keyword>
<dbReference type="Pfam" id="PF08617">
    <property type="entry name" value="CGI-121"/>
    <property type="match status" value="1"/>
</dbReference>
<dbReference type="GO" id="GO:0000408">
    <property type="term" value="C:EKC/KEOPS complex"/>
    <property type="evidence" value="ECO:0007669"/>
    <property type="project" value="EnsemblFungi"/>
</dbReference>
<dbReference type="EMBL" id="HE576759">
    <property type="protein sequence ID" value="CCC71596.1"/>
    <property type="molecule type" value="Genomic_DNA"/>
</dbReference>
<dbReference type="GeneID" id="96905273"/>
<evidence type="ECO:0000256" key="1">
    <source>
        <dbReference type="ARBA" id="ARBA00004123"/>
    </source>
</evidence>
<evidence type="ECO:0000256" key="5">
    <source>
        <dbReference type="ARBA" id="ARBA00022694"/>
    </source>
</evidence>
<dbReference type="InterPro" id="IPR013926">
    <property type="entry name" value="CGI121/TPRKB"/>
</dbReference>
<dbReference type="GO" id="GO:0002949">
    <property type="term" value="P:tRNA threonylcarbamoyladenosine modification"/>
    <property type="evidence" value="ECO:0007669"/>
    <property type="project" value="TreeGrafter"/>
</dbReference>
<reference key="2">
    <citation type="submission" date="2011-08" db="EMBL/GenBank/DDBJ databases">
        <title>Genome sequence of Naumovozyma castellii.</title>
        <authorList>
            <person name="Gordon J.L."/>
            <person name="Armisen D."/>
            <person name="Proux-Wera E."/>
            <person name="OhEigeartaigh S.S."/>
            <person name="Byrne K.P."/>
            <person name="Wolfe K.H."/>
        </authorList>
    </citation>
    <scope>NUCLEOTIDE SEQUENCE</scope>
    <source>
        <strain>Type strain:CBS 4309</strain>
    </source>
</reference>
<comment type="function">
    <text evidence="7">Component of the EKC/KEOPS complex that is required for the formation of a threonylcarbamoyl group on adenosine at position 37 (t(6)A37) in tRNAs that read codons beginning with adenine. The complex is probably involved in the transfer of the threonylcarbamoyl moiety of threonylcarbamoyl-AMP (TC-AMP) to the N6 group of A37. CGI121 acts as an allosteric effector that regulates the t(6)A activity of the complex. The EKC/KEOPS complex also promotes both telomere uncapping and telomere elongation. The complex is required for efficient recruitment of transcriptional coactivators. CGI121 is not required for tRNA modification.</text>
</comment>
<dbReference type="GO" id="GO:0005634">
    <property type="term" value="C:nucleus"/>
    <property type="evidence" value="ECO:0007669"/>
    <property type="project" value="UniProtKB-SubCell"/>
</dbReference>
<dbReference type="Proteomes" id="UP000001640">
    <property type="component" value="Chromosome 8"/>
</dbReference>
<evidence type="ECO:0000256" key="2">
    <source>
        <dbReference type="ARBA" id="ARBA00005546"/>
    </source>
</evidence>
<dbReference type="OrthoDB" id="329139at2759"/>
<dbReference type="FunCoup" id="G0VJB7">
    <property type="interactions" value="532"/>
</dbReference>
<keyword evidence="10" id="KW-1185">Reference proteome</keyword>
<dbReference type="OMA" id="IVCRMST"/>
<comment type="similarity">
    <text evidence="2 8">Belongs to the CGI121/TPRKB family.</text>
</comment>
<dbReference type="HOGENOM" id="CLU_065847_1_1_1"/>
<sequence>MSSLTIPQFPAYQFQITLFQNVSNAETIRSKIADLSYAFIDPKLIVSQEQLYSAIYKALIEQKYNRLRTKTLHSECLFCLGPTSNIGDAFKKFGIKDDSRELICLKVINLSDNNDVKEDLDGIIDGERIVFNDDNLSKFYDRELIRKTYKLDKHFVPGNTEELSRALVNAIQLRGL</sequence>
<dbReference type="Gene3D" id="3.30.2380.10">
    <property type="entry name" value="CGI121/TPRKB"/>
    <property type="match status" value="1"/>
</dbReference>
<evidence type="ECO:0000256" key="4">
    <source>
        <dbReference type="ARBA" id="ARBA00016009"/>
    </source>
</evidence>
<name>G0VJB7_NAUCA</name>
<reference evidence="9 10" key="1">
    <citation type="journal article" date="2011" name="Proc. Natl. Acad. Sci. U.S.A.">
        <title>Evolutionary erosion of yeast sex chromosomes by mating-type switching accidents.</title>
        <authorList>
            <person name="Gordon J.L."/>
            <person name="Armisen D."/>
            <person name="Proux-Wera E."/>
            <person name="Oheigeartaigh S.S."/>
            <person name="Byrne K.P."/>
            <person name="Wolfe K.H."/>
        </authorList>
    </citation>
    <scope>NUCLEOTIDE SEQUENCE [LARGE SCALE GENOMIC DNA]</scope>
    <source>
        <strain evidence="10">ATCC 76901 / BCRC 22586 / CBS 4309 / NBRC 1992 / NRRL Y-12630</strain>
    </source>
</reference>
<protein>
    <recommendedName>
        <fullName evidence="4">EKC/KEOPS complex subunit CGI121</fullName>
    </recommendedName>
    <alternativeName>
        <fullName evidence="3">EKC/KEOPS complex subunit cgi121</fullName>
    </alternativeName>
</protein>
<evidence type="ECO:0000256" key="6">
    <source>
        <dbReference type="ARBA" id="ARBA00023242"/>
    </source>
</evidence>
<dbReference type="AlphaFoldDB" id="G0VJB7"/>
<dbReference type="PANTHER" id="PTHR15840">
    <property type="entry name" value="CGI-121 FAMILY MEMBER"/>
    <property type="match status" value="1"/>
</dbReference>
<dbReference type="InterPro" id="IPR036504">
    <property type="entry name" value="CGI121/TPRKB_sf"/>
</dbReference>
<organism evidence="9 10">
    <name type="scientific">Naumovozyma castellii</name>
    <name type="common">Yeast</name>
    <name type="synonym">Saccharomyces castellii</name>
    <dbReference type="NCBI Taxonomy" id="27288"/>
    <lineage>
        <taxon>Eukaryota</taxon>
        <taxon>Fungi</taxon>
        <taxon>Dikarya</taxon>
        <taxon>Ascomycota</taxon>
        <taxon>Saccharomycotina</taxon>
        <taxon>Saccharomycetes</taxon>
        <taxon>Saccharomycetales</taxon>
        <taxon>Saccharomycetaceae</taxon>
        <taxon>Naumovozyma</taxon>
    </lineage>
</organism>
<dbReference type="RefSeq" id="XP_003677943.1">
    <property type="nucleotide sequence ID" value="XM_003677895.1"/>
</dbReference>
<dbReference type="KEGG" id="ncs:NCAS_0H02860"/>
<evidence type="ECO:0000313" key="10">
    <source>
        <dbReference type="Proteomes" id="UP000001640"/>
    </source>
</evidence>
<evidence type="ECO:0000256" key="3">
    <source>
        <dbReference type="ARBA" id="ARBA00015316"/>
    </source>
</evidence>
<dbReference type="GO" id="GO:0045944">
    <property type="term" value="P:positive regulation of transcription by RNA polymerase II"/>
    <property type="evidence" value="ECO:0007669"/>
    <property type="project" value="EnsemblFungi"/>
</dbReference>
<evidence type="ECO:0000256" key="8">
    <source>
        <dbReference type="RuleBase" id="RU004398"/>
    </source>
</evidence>
<accession>G0VJB7</accession>
<dbReference type="SUPFAM" id="SSF143870">
    <property type="entry name" value="PF0523-like"/>
    <property type="match status" value="1"/>
</dbReference>
<keyword evidence="6 8" id="KW-0539">Nucleus</keyword>
<dbReference type="STRING" id="1064592.G0VJB7"/>
<proteinExistence type="inferred from homology"/>
<evidence type="ECO:0000256" key="7">
    <source>
        <dbReference type="ARBA" id="ARBA00025043"/>
    </source>
</evidence>
<dbReference type="GO" id="GO:0000722">
    <property type="term" value="P:telomere maintenance via recombination"/>
    <property type="evidence" value="ECO:0007669"/>
    <property type="project" value="EnsemblFungi"/>
</dbReference>
<comment type="subcellular location">
    <subcellularLocation>
        <location evidence="1">Nucleus</location>
    </subcellularLocation>
</comment>
<dbReference type="GO" id="GO:0000049">
    <property type="term" value="F:tRNA binding"/>
    <property type="evidence" value="ECO:0007669"/>
    <property type="project" value="EnsemblFungi"/>
</dbReference>
<dbReference type="PANTHER" id="PTHR15840:SF10">
    <property type="entry name" value="EKC_KEOPS COMPLEX SUBUNIT TPRKB"/>
    <property type="match status" value="1"/>
</dbReference>
<dbReference type="GO" id="GO:0005829">
    <property type="term" value="C:cytosol"/>
    <property type="evidence" value="ECO:0007669"/>
    <property type="project" value="TreeGrafter"/>
</dbReference>
<gene>
    <name evidence="9" type="primary">NCAS0H02860</name>
    <name evidence="9" type="ordered locus">NCAS_0H02860</name>
</gene>
<dbReference type="InParanoid" id="G0VJB7"/>